<dbReference type="PROSITE" id="PS01303">
    <property type="entry name" value="BCCT"/>
    <property type="match status" value="1"/>
</dbReference>
<sequence length="556" mass="61494">MKNRIPQERLWIFPKVNKPVFTASAVIIVGFILFGAIFSDLANTLFVGAQTLLTTYLGFTLVVFVNLLLIFVIMMAVGPFGDVRLGRMDEEAEYDLFSWTAMLFSAGIGIGLIYWGVAEPMYHYFAPPLTEAETLQSAQEAMSLAFMHWGFHAWAIYAVMALALAYYHFRKGLPLTVRSALYPLLGERIYGFWGDLVDVLAVFGTMFGIVTSLGLGAIQVNAGLNDVFGVPQNAFMQVLIIAGITFMATMSVVAGLDGGIKRLSNLNIILTIVLLVFMVVVGPTLFIFDSFVDNYGRYLTDLVRLGTWNEGWTGGSWQNSWTIFYWAWWISWTPFVGVFIARISRGRTVREFMVGVMLIPASIMFFWFTAFGGTAIKISLDGDPALVEATRENYAQTMFALLDYFPLSSIMSMFAVVLIIMWFVTSSDSGSFVIDMLTAGGDPDPPKVQRVFWAVAEGCVASVLLVAGGLEALQAAAVVAGFPFAVVLVFITFGLWRALRWDGLMVHRHRLRYRSDTEADHNMPSEVNGPLFPDSFGQAHAEQGPPDAYGARQPGE</sequence>
<feature type="transmembrane region" description="Helical" evidence="9">
    <location>
        <begin position="404"/>
        <end position="424"/>
    </location>
</feature>
<evidence type="ECO:0000256" key="5">
    <source>
        <dbReference type="ARBA" id="ARBA00022692"/>
    </source>
</evidence>
<dbReference type="PANTHER" id="PTHR30047">
    <property type="entry name" value="HIGH-AFFINITY CHOLINE TRANSPORT PROTEIN-RELATED"/>
    <property type="match status" value="1"/>
</dbReference>
<dbReference type="PANTHER" id="PTHR30047:SF7">
    <property type="entry name" value="HIGH-AFFINITY CHOLINE TRANSPORT PROTEIN"/>
    <property type="match status" value="1"/>
</dbReference>
<feature type="transmembrane region" description="Helical" evidence="9">
    <location>
        <begin position="234"/>
        <end position="256"/>
    </location>
</feature>
<feature type="transmembrane region" description="Helical" evidence="9">
    <location>
        <begin position="96"/>
        <end position="117"/>
    </location>
</feature>
<organism evidence="10 11">
    <name type="scientific">Allosediminivita pacifica</name>
    <dbReference type="NCBI Taxonomy" id="1267769"/>
    <lineage>
        <taxon>Bacteria</taxon>
        <taxon>Pseudomonadati</taxon>
        <taxon>Pseudomonadota</taxon>
        <taxon>Alphaproteobacteria</taxon>
        <taxon>Rhodobacterales</taxon>
        <taxon>Paracoccaceae</taxon>
        <taxon>Allosediminivita</taxon>
    </lineage>
</organism>
<comment type="subcellular location">
    <subcellularLocation>
        <location evidence="1">Cell membrane</location>
        <topology evidence="1">Multi-pass membrane protein</topology>
    </subcellularLocation>
</comment>
<evidence type="ECO:0000256" key="2">
    <source>
        <dbReference type="ARBA" id="ARBA00005658"/>
    </source>
</evidence>
<evidence type="ECO:0000256" key="7">
    <source>
        <dbReference type="ARBA" id="ARBA00023136"/>
    </source>
</evidence>
<evidence type="ECO:0000256" key="6">
    <source>
        <dbReference type="ARBA" id="ARBA00022989"/>
    </source>
</evidence>
<dbReference type="RefSeq" id="WP_107974801.1">
    <property type="nucleotide sequence ID" value="NZ_BMEZ01000003.1"/>
</dbReference>
<feature type="transmembrane region" description="Helical" evidence="9">
    <location>
        <begin position="53"/>
        <end position="76"/>
    </location>
</feature>
<dbReference type="Pfam" id="PF02028">
    <property type="entry name" value="BCCT"/>
    <property type="match status" value="1"/>
</dbReference>
<reference evidence="10 11" key="1">
    <citation type="submission" date="2018-04" db="EMBL/GenBank/DDBJ databases">
        <title>Genomic Encyclopedia of Archaeal and Bacterial Type Strains, Phase II (KMG-II): from individual species to whole genera.</title>
        <authorList>
            <person name="Goeker M."/>
        </authorList>
    </citation>
    <scope>NUCLEOTIDE SEQUENCE [LARGE SCALE GENOMIC DNA]</scope>
    <source>
        <strain evidence="10 11">DSM 29329</strain>
    </source>
</reference>
<dbReference type="EMBL" id="QBKN01000003">
    <property type="protein sequence ID" value="PTX51416.1"/>
    <property type="molecule type" value="Genomic_DNA"/>
</dbReference>
<dbReference type="InterPro" id="IPR018093">
    <property type="entry name" value="BCCT_CS"/>
</dbReference>
<keyword evidence="6 9" id="KW-1133">Transmembrane helix</keyword>
<dbReference type="GO" id="GO:0022857">
    <property type="term" value="F:transmembrane transporter activity"/>
    <property type="evidence" value="ECO:0007669"/>
    <property type="project" value="InterPro"/>
</dbReference>
<feature type="transmembrane region" description="Helical" evidence="9">
    <location>
        <begin position="20"/>
        <end position="41"/>
    </location>
</feature>
<feature type="transmembrane region" description="Helical" evidence="9">
    <location>
        <begin position="151"/>
        <end position="169"/>
    </location>
</feature>
<accession>A0A2T6B5Q8</accession>
<feature type="transmembrane region" description="Helical" evidence="9">
    <location>
        <begin position="353"/>
        <end position="376"/>
    </location>
</feature>
<name>A0A2T6B5Q8_9RHOB</name>
<feature type="region of interest" description="Disordered" evidence="8">
    <location>
        <begin position="519"/>
        <end position="556"/>
    </location>
</feature>
<dbReference type="NCBIfam" id="TIGR00842">
    <property type="entry name" value="bcct"/>
    <property type="match status" value="1"/>
</dbReference>
<evidence type="ECO:0000256" key="9">
    <source>
        <dbReference type="SAM" id="Phobius"/>
    </source>
</evidence>
<feature type="transmembrane region" description="Helical" evidence="9">
    <location>
        <begin position="476"/>
        <end position="499"/>
    </location>
</feature>
<feature type="transmembrane region" description="Helical" evidence="9">
    <location>
        <begin position="268"/>
        <end position="288"/>
    </location>
</feature>
<proteinExistence type="inferred from homology"/>
<dbReference type="OrthoDB" id="9775735at2"/>
<keyword evidence="11" id="KW-1185">Reference proteome</keyword>
<comment type="similarity">
    <text evidence="2">Belongs to the BCCT transporter (TC 2.A.15) family.</text>
</comment>
<evidence type="ECO:0000313" key="11">
    <source>
        <dbReference type="Proteomes" id="UP000244069"/>
    </source>
</evidence>
<keyword evidence="7 9" id="KW-0472">Membrane</keyword>
<feature type="transmembrane region" description="Helical" evidence="9">
    <location>
        <begin position="190"/>
        <end position="214"/>
    </location>
</feature>
<comment type="caution">
    <text evidence="10">The sequence shown here is derived from an EMBL/GenBank/DDBJ whole genome shotgun (WGS) entry which is preliminary data.</text>
</comment>
<dbReference type="AlphaFoldDB" id="A0A2T6B5Q8"/>
<dbReference type="Proteomes" id="UP000244069">
    <property type="component" value="Unassembled WGS sequence"/>
</dbReference>
<evidence type="ECO:0000256" key="3">
    <source>
        <dbReference type="ARBA" id="ARBA00022448"/>
    </source>
</evidence>
<gene>
    <name evidence="10" type="ORF">C8N44_103160</name>
</gene>
<evidence type="ECO:0000256" key="1">
    <source>
        <dbReference type="ARBA" id="ARBA00004651"/>
    </source>
</evidence>
<evidence type="ECO:0000256" key="4">
    <source>
        <dbReference type="ARBA" id="ARBA00022475"/>
    </source>
</evidence>
<evidence type="ECO:0000256" key="8">
    <source>
        <dbReference type="SAM" id="MobiDB-lite"/>
    </source>
</evidence>
<keyword evidence="5 9" id="KW-0812">Transmembrane</keyword>
<keyword evidence="3" id="KW-0813">Transport</keyword>
<feature type="transmembrane region" description="Helical" evidence="9">
    <location>
        <begin position="451"/>
        <end position="470"/>
    </location>
</feature>
<keyword evidence="4" id="KW-1003">Cell membrane</keyword>
<dbReference type="GO" id="GO:0005886">
    <property type="term" value="C:plasma membrane"/>
    <property type="evidence" value="ECO:0007669"/>
    <property type="project" value="UniProtKB-SubCell"/>
</dbReference>
<protein>
    <submittedName>
        <fullName evidence="10">Choline/glycine/proline betaine transport protein</fullName>
    </submittedName>
</protein>
<dbReference type="InterPro" id="IPR000060">
    <property type="entry name" value="BCCT_transptr"/>
</dbReference>
<evidence type="ECO:0000313" key="10">
    <source>
        <dbReference type="EMBL" id="PTX51416.1"/>
    </source>
</evidence>
<feature type="transmembrane region" description="Helical" evidence="9">
    <location>
        <begin position="323"/>
        <end position="341"/>
    </location>
</feature>